<evidence type="ECO:0000313" key="3">
    <source>
        <dbReference type="Proteomes" id="UP000481153"/>
    </source>
</evidence>
<gene>
    <name evidence="2" type="ORF">Ae201684_007699</name>
</gene>
<dbReference type="AlphaFoldDB" id="A0A6G0X7M6"/>
<accession>A0A6G0X7M6</accession>
<dbReference type="EMBL" id="VJMJ01000091">
    <property type="protein sequence ID" value="KAF0735949.1"/>
    <property type="molecule type" value="Genomic_DNA"/>
</dbReference>
<proteinExistence type="predicted"/>
<comment type="caution">
    <text evidence="2">The sequence shown here is derived from an EMBL/GenBank/DDBJ whole genome shotgun (WGS) entry which is preliminary data.</text>
</comment>
<keyword evidence="3" id="KW-1185">Reference proteome</keyword>
<sequence>MVPNSANSSNAVVQDVHLLFATDDQLRDDLAYVCSLLDSPERKPSPPSSSITRTSKSPEESKPTLSHQDRRKREILELRRQVDILKNQLLDAKQQATGKPDMSAWERAARDQMYAKSKSISENEQLRAQVEENATFIEDMTRVLRKRPRLSLDVHSEEWKAYKLAAQTSLRTAAIHAIADRQYQQLQTAFIQAGVYDCPQDASDTSQFHYPMGVLSLREYIM</sequence>
<name>A0A6G0X7M6_9STRA</name>
<evidence type="ECO:0000313" key="2">
    <source>
        <dbReference type="EMBL" id="KAF0735949.1"/>
    </source>
</evidence>
<protein>
    <submittedName>
        <fullName evidence="2">Uncharacterized protein</fullName>
    </submittedName>
</protein>
<reference evidence="2 3" key="1">
    <citation type="submission" date="2019-07" db="EMBL/GenBank/DDBJ databases">
        <title>Genomics analysis of Aphanomyces spp. identifies a new class of oomycete effector associated with host adaptation.</title>
        <authorList>
            <person name="Gaulin E."/>
        </authorList>
    </citation>
    <scope>NUCLEOTIDE SEQUENCE [LARGE SCALE GENOMIC DNA]</scope>
    <source>
        <strain evidence="2 3">ATCC 201684</strain>
    </source>
</reference>
<organism evidence="2 3">
    <name type="scientific">Aphanomyces euteiches</name>
    <dbReference type="NCBI Taxonomy" id="100861"/>
    <lineage>
        <taxon>Eukaryota</taxon>
        <taxon>Sar</taxon>
        <taxon>Stramenopiles</taxon>
        <taxon>Oomycota</taxon>
        <taxon>Saprolegniomycetes</taxon>
        <taxon>Saprolegniales</taxon>
        <taxon>Verrucalvaceae</taxon>
        <taxon>Aphanomyces</taxon>
    </lineage>
</organism>
<feature type="region of interest" description="Disordered" evidence="1">
    <location>
        <begin position="38"/>
        <end position="73"/>
    </location>
</feature>
<dbReference type="Proteomes" id="UP000481153">
    <property type="component" value="Unassembled WGS sequence"/>
</dbReference>
<feature type="compositionally biased region" description="Basic and acidic residues" evidence="1">
    <location>
        <begin position="56"/>
        <end position="73"/>
    </location>
</feature>
<evidence type="ECO:0000256" key="1">
    <source>
        <dbReference type="SAM" id="MobiDB-lite"/>
    </source>
</evidence>
<dbReference type="VEuPathDB" id="FungiDB:AeMF1_018898"/>